<dbReference type="GeneID" id="20198896"/>
<reference evidence="3" key="3">
    <citation type="submission" date="2015-06" db="UniProtKB">
        <authorList>
            <consortium name="EnsemblMetazoa"/>
        </authorList>
    </citation>
    <scope>IDENTIFICATION</scope>
</reference>
<dbReference type="OrthoDB" id="166585at2759"/>
<evidence type="ECO:0000256" key="1">
    <source>
        <dbReference type="SAM" id="SignalP"/>
    </source>
</evidence>
<keyword evidence="4" id="KW-1185">Reference proteome</keyword>
<dbReference type="Proteomes" id="UP000015101">
    <property type="component" value="Unassembled WGS sequence"/>
</dbReference>
<feature type="chain" id="PRO_5010979979" description="Apple domain-containing protein" evidence="1">
    <location>
        <begin position="19"/>
        <end position="212"/>
    </location>
</feature>
<feature type="signal peptide" evidence="1">
    <location>
        <begin position="1"/>
        <end position="18"/>
    </location>
</feature>
<sequence length="212" mass="23850">MSPKNIFMLNYFINVVLASTSCFEKLKDGERFVCSSDHPTDEVIISQSLFPAEKALMLCLIRCSQTSSCVVNNFFTTSNRCQLFDSVAKTSSVVAGCQNFVKKRKDSGQRSLFVENENAVNRTLLITVDDWLIEFYVNGISVPIQTYFPNAQNFKKVDSYELSGHVSVLAIKSRSPRGAGLLLFYNILEFFIRIAVINIHCEKNSTNITSLL</sequence>
<dbReference type="AlphaFoldDB" id="T1EQP6"/>
<proteinExistence type="predicted"/>
<dbReference type="EMBL" id="KB096324">
    <property type="protein sequence ID" value="ESO06578.1"/>
    <property type="molecule type" value="Genomic_DNA"/>
</dbReference>
<organism evidence="3 4">
    <name type="scientific">Helobdella robusta</name>
    <name type="common">Californian leech</name>
    <dbReference type="NCBI Taxonomy" id="6412"/>
    <lineage>
        <taxon>Eukaryota</taxon>
        <taxon>Metazoa</taxon>
        <taxon>Spiralia</taxon>
        <taxon>Lophotrochozoa</taxon>
        <taxon>Annelida</taxon>
        <taxon>Clitellata</taxon>
        <taxon>Hirudinea</taxon>
        <taxon>Rhynchobdellida</taxon>
        <taxon>Glossiphoniidae</taxon>
        <taxon>Helobdella</taxon>
    </lineage>
</organism>
<dbReference type="HOGENOM" id="CLU_1300887_0_0_1"/>
<dbReference type="EnsemblMetazoa" id="HelroT160761">
    <property type="protein sequence ID" value="HelroP160761"/>
    <property type="gene ID" value="HelroG160761"/>
</dbReference>
<reference evidence="4" key="1">
    <citation type="submission" date="2012-12" db="EMBL/GenBank/DDBJ databases">
        <authorList>
            <person name="Hellsten U."/>
            <person name="Grimwood J."/>
            <person name="Chapman J.A."/>
            <person name="Shapiro H."/>
            <person name="Aerts A."/>
            <person name="Otillar R.P."/>
            <person name="Terry A.Y."/>
            <person name="Boore J.L."/>
            <person name="Simakov O."/>
            <person name="Marletaz F."/>
            <person name="Cho S.-J."/>
            <person name="Edsinger-Gonzales E."/>
            <person name="Havlak P."/>
            <person name="Kuo D.-H."/>
            <person name="Larsson T."/>
            <person name="Lv J."/>
            <person name="Arendt D."/>
            <person name="Savage R."/>
            <person name="Osoegawa K."/>
            <person name="de Jong P."/>
            <person name="Lindberg D.R."/>
            <person name="Seaver E.C."/>
            <person name="Weisblat D.A."/>
            <person name="Putnam N.H."/>
            <person name="Grigoriev I.V."/>
            <person name="Rokhsar D.S."/>
        </authorList>
    </citation>
    <scope>NUCLEOTIDE SEQUENCE</scope>
</reference>
<evidence type="ECO:0008006" key="5">
    <source>
        <dbReference type="Google" id="ProtNLM"/>
    </source>
</evidence>
<evidence type="ECO:0000313" key="3">
    <source>
        <dbReference type="EnsemblMetazoa" id="HelroP160761"/>
    </source>
</evidence>
<dbReference type="KEGG" id="hro:HELRODRAFT_160761"/>
<dbReference type="RefSeq" id="XP_009015946.1">
    <property type="nucleotide sequence ID" value="XM_009017698.1"/>
</dbReference>
<reference evidence="2 4" key="2">
    <citation type="journal article" date="2013" name="Nature">
        <title>Insights into bilaterian evolution from three spiralian genomes.</title>
        <authorList>
            <person name="Simakov O."/>
            <person name="Marletaz F."/>
            <person name="Cho S.J."/>
            <person name="Edsinger-Gonzales E."/>
            <person name="Havlak P."/>
            <person name="Hellsten U."/>
            <person name="Kuo D.H."/>
            <person name="Larsson T."/>
            <person name="Lv J."/>
            <person name="Arendt D."/>
            <person name="Savage R."/>
            <person name="Osoegawa K."/>
            <person name="de Jong P."/>
            <person name="Grimwood J."/>
            <person name="Chapman J.A."/>
            <person name="Shapiro H."/>
            <person name="Aerts A."/>
            <person name="Otillar R.P."/>
            <person name="Terry A.Y."/>
            <person name="Boore J.L."/>
            <person name="Grigoriev I.V."/>
            <person name="Lindberg D.R."/>
            <person name="Seaver E.C."/>
            <person name="Weisblat D.A."/>
            <person name="Putnam N.H."/>
            <person name="Rokhsar D.S."/>
        </authorList>
    </citation>
    <scope>NUCLEOTIDE SEQUENCE</scope>
</reference>
<evidence type="ECO:0000313" key="4">
    <source>
        <dbReference type="Proteomes" id="UP000015101"/>
    </source>
</evidence>
<name>T1EQP6_HELRO</name>
<accession>T1EQP6</accession>
<keyword evidence="1" id="KW-0732">Signal</keyword>
<protein>
    <recommendedName>
        <fullName evidence="5">Apple domain-containing protein</fullName>
    </recommendedName>
</protein>
<dbReference type="PROSITE" id="PS51257">
    <property type="entry name" value="PROKAR_LIPOPROTEIN"/>
    <property type="match status" value="1"/>
</dbReference>
<dbReference type="EMBL" id="AMQM01000647">
    <property type="status" value="NOT_ANNOTATED_CDS"/>
    <property type="molecule type" value="Genomic_DNA"/>
</dbReference>
<dbReference type="CTD" id="20198896"/>
<dbReference type="InParanoid" id="T1EQP6"/>
<gene>
    <name evidence="3" type="primary">20198896</name>
    <name evidence="2" type="ORF">HELRODRAFT_160761</name>
</gene>
<evidence type="ECO:0000313" key="2">
    <source>
        <dbReference type="EMBL" id="ESO06578.1"/>
    </source>
</evidence>